<protein>
    <submittedName>
        <fullName evidence="1">Uncharacterized protein</fullName>
    </submittedName>
</protein>
<name>A0A8D8M7L8_9HEMI</name>
<accession>A0A8D8M7L8</accession>
<dbReference type="EMBL" id="HBUF01045143">
    <property type="protein sequence ID" value="CAG6619276.1"/>
    <property type="molecule type" value="Transcribed_RNA"/>
</dbReference>
<reference evidence="1" key="1">
    <citation type="submission" date="2021-05" db="EMBL/GenBank/DDBJ databases">
        <authorList>
            <person name="Alioto T."/>
            <person name="Alioto T."/>
            <person name="Gomez Garrido J."/>
        </authorList>
    </citation>
    <scope>NUCLEOTIDE SEQUENCE</scope>
</reference>
<sequence length="107" mass="12164">MCVSRRRFTARRRCQLARQRNVLPVAVRSGRVRGSFAGTRLVRMVGRRPLALGQVRPVAVLAELARASVEADRHVYFEQIRVLKAGKQSVTGRKARPPEYCVHRITE</sequence>
<dbReference type="EMBL" id="HBUF01045144">
    <property type="protein sequence ID" value="CAG6619282.1"/>
    <property type="molecule type" value="Transcribed_RNA"/>
</dbReference>
<evidence type="ECO:0000313" key="1">
    <source>
        <dbReference type="EMBL" id="CAG6619302.1"/>
    </source>
</evidence>
<proteinExistence type="predicted"/>
<dbReference type="EMBL" id="HBUF01045148">
    <property type="protein sequence ID" value="CAG6619310.1"/>
    <property type="molecule type" value="Transcribed_RNA"/>
</dbReference>
<dbReference type="EMBL" id="HBUF01045147">
    <property type="protein sequence ID" value="CAG6619302.1"/>
    <property type="molecule type" value="Transcribed_RNA"/>
</dbReference>
<dbReference type="EMBL" id="HBUF01045146">
    <property type="protein sequence ID" value="CAG6619294.1"/>
    <property type="molecule type" value="Transcribed_RNA"/>
</dbReference>
<organism evidence="1">
    <name type="scientific">Cacopsylla melanoneura</name>
    <dbReference type="NCBI Taxonomy" id="428564"/>
    <lineage>
        <taxon>Eukaryota</taxon>
        <taxon>Metazoa</taxon>
        <taxon>Ecdysozoa</taxon>
        <taxon>Arthropoda</taxon>
        <taxon>Hexapoda</taxon>
        <taxon>Insecta</taxon>
        <taxon>Pterygota</taxon>
        <taxon>Neoptera</taxon>
        <taxon>Paraneoptera</taxon>
        <taxon>Hemiptera</taxon>
        <taxon>Sternorrhyncha</taxon>
        <taxon>Psylloidea</taxon>
        <taxon>Psyllidae</taxon>
        <taxon>Psyllinae</taxon>
        <taxon>Cacopsylla</taxon>
    </lineage>
</organism>
<dbReference type="AlphaFoldDB" id="A0A8D8M7L8"/>
<dbReference type="EMBL" id="HBUF01045145">
    <property type="protein sequence ID" value="CAG6619288.1"/>
    <property type="molecule type" value="Transcribed_RNA"/>
</dbReference>
<dbReference type="EMBL" id="HBUF01506921">
    <property type="protein sequence ID" value="CAG6745890.1"/>
    <property type="molecule type" value="Transcribed_RNA"/>
</dbReference>